<dbReference type="SUPFAM" id="SSF109854">
    <property type="entry name" value="DinB/YfiT-like putative metalloenzymes"/>
    <property type="match status" value="1"/>
</dbReference>
<evidence type="ECO:0000313" key="5">
    <source>
        <dbReference type="Proteomes" id="UP000078534"/>
    </source>
</evidence>
<dbReference type="RefSeq" id="WP_066339348.1">
    <property type="nucleotide sequence ID" value="NZ_LWSG01000044.1"/>
</dbReference>
<evidence type="ECO:0000313" key="4">
    <source>
        <dbReference type="EMBL" id="OAS82803.1"/>
    </source>
</evidence>
<proteinExistence type="inferred from homology"/>
<keyword evidence="2 3" id="KW-0479">Metal-binding</keyword>
<dbReference type="Gene3D" id="1.20.120.450">
    <property type="entry name" value="dinb family like domain"/>
    <property type="match status" value="1"/>
</dbReference>
<organism evidence="4 5">
    <name type="scientific">Metabacillus litoralis</name>
    <dbReference type="NCBI Taxonomy" id="152268"/>
    <lineage>
        <taxon>Bacteria</taxon>
        <taxon>Bacillati</taxon>
        <taxon>Bacillota</taxon>
        <taxon>Bacilli</taxon>
        <taxon>Bacillales</taxon>
        <taxon>Bacillaceae</taxon>
        <taxon>Metabacillus</taxon>
    </lineage>
</organism>
<comment type="similarity">
    <text evidence="1">Belongs to the DinB family.</text>
</comment>
<name>A0A179SR72_9BACI</name>
<dbReference type="Pfam" id="PF05163">
    <property type="entry name" value="DinB"/>
    <property type="match status" value="1"/>
</dbReference>
<accession>A0A179SR72</accession>
<dbReference type="AlphaFoldDB" id="A0A179SR72"/>
<reference evidence="5" key="1">
    <citation type="submission" date="2016-04" db="EMBL/GenBank/DDBJ databases">
        <authorList>
            <person name="Lyu Z."/>
            <person name="Lyu W."/>
        </authorList>
    </citation>
    <scope>NUCLEOTIDE SEQUENCE [LARGE SCALE GENOMIC DNA]</scope>
    <source>
        <strain evidence="5">C44</strain>
    </source>
</reference>
<evidence type="ECO:0000256" key="2">
    <source>
        <dbReference type="ARBA" id="ARBA00022723"/>
    </source>
</evidence>
<evidence type="ECO:0000256" key="3">
    <source>
        <dbReference type="PIRSR" id="PIRSR607837-1"/>
    </source>
</evidence>
<gene>
    <name evidence="4" type="ORF">A6K24_11835</name>
</gene>
<dbReference type="Proteomes" id="UP000078534">
    <property type="component" value="Unassembled WGS sequence"/>
</dbReference>
<dbReference type="EMBL" id="LWSG01000044">
    <property type="protein sequence ID" value="OAS82803.1"/>
    <property type="molecule type" value="Genomic_DNA"/>
</dbReference>
<feature type="binding site" evidence="3">
    <location>
        <position position="131"/>
    </location>
    <ligand>
        <name>a divalent metal cation</name>
        <dbReference type="ChEBI" id="CHEBI:60240"/>
    </ligand>
</feature>
<evidence type="ECO:0008006" key="6">
    <source>
        <dbReference type="Google" id="ProtNLM"/>
    </source>
</evidence>
<feature type="binding site" evidence="3">
    <location>
        <position position="127"/>
    </location>
    <ligand>
        <name>a divalent metal cation</name>
        <dbReference type="ChEBI" id="CHEBI:60240"/>
    </ligand>
</feature>
<dbReference type="InterPro" id="IPR007837">
    <property type="entry name" value="DinB"/>
</dbReference>
<feature type="binding site" evidence="3">
    <location>
        <position position="48"/>
    </location>
    <ligand>
        <name>a divalent metal cation</name>
        <dbReference type="ChEBI" id="CHEBI:60240"/>
    </ligand>
</feature>
<evidence type="ECO:0000256" key="1">
    <source>
        <dbReference type="ARBA" id="ARBA00008635"/>
    </source>
</evidence>
<protein>
    <recommendedName>
        <fullName evidence="6">Damage-inducible protein DinB</fullName>
    </recommendedName>
</protein>
<dbReference type="GO" id="GO:0046872">
    <property type="term" value="F:metal ion binding"/>
    <property type="evidence" value="ECO:0007669"/>
    <property type="project" value="UniProtKB-KW"/>
</dbReference>
<dbReference type="STRING" id="152268.A6K24_11835"/>
<dbReference type="OrthoDB" id="119432at2"/>
<comment type="caution">
    <text evidence="4">The sequence shown here is derived from an EMBL/GenBank/DDBJ whole genome shotgun (WGS) entry which is preliminary data.</text>
</comment>
<dbReference type="InterPro" id="IPR034660">
    <property type="entry name" value="DinB/YfiT-like"/>
</dbReference>
<sequence length="167" mass="18639">MYTSITEFIEEWNHEAASTQKVLDALTDPALQQEVSPEDRTLGSIAWHIVTSTPGMLIEFGITVEGIKESNTIPTSAREITETFRRVSADTSEAVKQQWSDQSLSEMKNVFGREMPKAVTLSLLIKHIIHHRGQITVLMRQAGLKVPGVYGPSREEWSQMGMEAPSV</sequence>
<keyword evidence="5" id="KW-1185">Reference proteome</keyword>